<dbReference type="InterPro" id="IPR018113">
    <property type="entry name" value="PTrfase_EIIB_Cys"/>
</dbReference>
<keyword evidence="7 12" id="KW-0812">Transmembrane</keyword>
<feature type="transmembrane region" description="Helical" evidence="12">
    <location>
        <begin position="277"/>
        <end position="297"/>
    </location>
</feature>
<dbReference type="InterPro" id="IPR050558">
    <property type="entry name" value="PTS_Sugar-Specific_Components"/>
</dbReference>
<feature type="transmembrane region" description="Helical" evidence="12">
    <location>
        <begin position="168"/>
        <end position="185"/>
    </location>
</feature>
<dbReference type="GO" id="GO:0090589">
    <property type="term" value="F:protein-phosphocysteine-trehalose phosphotransferase system transporter activity"/>
    <property type="evidence" value="ECO:0007669"/>
    <property type="project" value="TreeGrafter"/>
</dbReference>
<dbReference type="GO" id="GO:0005886">
    <property type="term" value="C:plasma membrane"/>
    <property type="evidence" value="ECO:0007669"/>
    <property type="project" value="UniProtKB-SubCell"/>
</dbReference>
<protein>
    <submittedName>
        <fullName evidence="16">PTS system beta-glucoside-specific EIIBCA component</fullName>
    </submittedName>
</protein>
<dbReference type="Pfam" id="PF00367">
    <property type="entry name" value="PTS_EIIB"/>
    <property type="match status" value="1"/>
</dbReference>
<dbReference type="GO" id="GO:0008982">
    <property type="term" value="F:protein-N(PI)-phosphohistidine-sugar phosphotransferase activity"/>
    <property type="evidence" value="ECO:0007669"/>
    <property type="project" value="InterPro"/>
</dbReference>
<dbReference type="PROSITE" id="PS00371">
    <property type="entry name" value="PTS_EIIA_TYPE_1_HIS"/>
    <property type="match status" value="1"/>
</dbReference>
<keyword evidence="10 12" id="KW-0472">Membrane</keyword>
<comment type="subcellular location">
    <subcellularLocation>
        <location evidence="1">Cell membrane</location>
        <topology evidence="1">Multi-pass membrane protein</topology>
    </subcellularLocation>
</comment>
<dbReference type="AlphaFoldDB" id="A0A9Q9UHI8"/>
<dbReference type="CDD" id="cd00212">
    <property type="entry name" value="PTS_IIB_glc"/>
    <property type="match status" value="1"/>
</dbReference>
<keyword evidence="3" id="KW-1003">Cell membrane</keyword>
<evidence type="ECO:0000256" key="6">
    <source>
        <dbReference type="ARBA" id="ARBA00022683"/>
    </source>
</evidence>
<dbReference type="InterPro" id="IPR011055">
    <property type="entry name" value="Dup_hybrid_motif"/>
</dbReference>
<feature type="transmembrane region" description="Helical" evidence="12">
    <location>
        <begin position="234"/>
        <end position="257"/>
    </location>
</feature>
<dbReference type="NCBIfam" id="TIGR00830">
    <property type="entry name" value="PTBA"/>
    <property type="match status" value="1"/>
</dbReference>
<keyword evidence="8" id="KW-0418">Kinase</keyword>
<dbReference type="SUPFAM" id="SSF51261">
    <property type="entry name" value="Duplicated hybrid motif"/>
    <property type="match status" value="1"/>
</dbReference>
<dbReference type="PANTHER" id="PTHR30175">
    <property type="entry name" value="PHOSPHOTRANSFERASE SYSTEM TRANSPORT PROTEIN"/>
    <property type="match status" value="1"/>
</dbReference>
<dbReference type="GO" id="GO:0016301">
    <property type="term" value="F:kinase activity"/>
    <property type="evidence" value="ECO:0007669"/>
    <property type="project" value="UniProtKB-KW"/>
</dbReference>
<organism evidence="16 17">
    <name type="scientific">Klebsiella pasteurii</name>
    <dbReference type="NCBI Taxonomy" id="2587529"/>
    <lineage>
        <taxon>Bacteria</taxon>
        <taxon>Pseudomonadati</taxon>
        <taxon>Pseudomonadota</taxon>
        <taxon>Gammaproteobacteria</taxon>
        <taxon>Enterobacterales</taxon>
        <taxon>Enterobacteriaceae</taxon>
        <taxon>Klebsiella/Raoultella group</taxon>
        <taxon>Klebsiella</taxon>
    </lineage>
</organism>
<feature type="active site" description="Phosphocysteine intermediate; for EIIB activity" evidence="11">
    <location>
        <position position="26"/>
    </location>
</feature>
<evidence type="ECO:0000256" key="4">
    <source>
        <dbReference type="ARBA" id="ARBA00022597"/>
    </source>
</evidence>
<evidence type="ECO:0000259" key="14">
    <source>
        <dbReference type="PROSITE" id="PS51098"/>
    </source>
</evidence>
<dbReference type="SUPFAM" id="SSF55604">
    <property type="entry name" value="Glucose permease domain IIB"/>
    <property type="match status" value="1"/>
</dbReference>
<dbReference type="GO" id="GO:0009401">
    <property type="term" value="P:phosphoenolpyruvate-dependent sugar phosphotransferase system"/>
    <property type="evidence" value="ECO:0007669"/>
    <property type="project" value="UniProtKB-KW"/>
</dbReference>
<dbReference type="InterPro" id="IPR036878">
    <property type="entry name" value="Glu_permease_IIB"/>
</dbReference>
<dbReference type="Pfam" id="PF00358">
    <property type="entry name" value="PTS_EIIA_1"/>
    <property type="match status" value="1"/>
</dbReference>
<dbReference type="Proteomes" id="UP000318567">
    <property type="component" value="Unassembled WGS sequence"/>
</dbReference>
<feature type="transmembrane region" description="Helical" evidence="12">
    <location>
        <begin position="95"/>
        <end position="120"/>
    </location>
</feature>
<evidence type="ECO:0000256" key="7">
    <source>
        <dbReference type="ARBA" id="ARBA00022692"/>
    </source>
</evidence>
<dbReference type="PROSITE" id="PS51103">
    <property type="entry name" value="PTS_EIIC_TYPE_1"/>
    <property type="match status" value="1"/>
</dbReference>
<dbReference type="EMBL" id="CABGGO010000001">
    <property type="protein sequence ID" value="VUS22101.1"/>
    <property type="molecule type" value="Genomic_DNA"/>
</dbReference>
<evidence type="ECO:0000256" key="8">
    <source>
        <dbReference type="ARBA" id="ARBA00022777"/>
    </source>
</evidence>
<dbReference type="PROSITE" id="PS51093">
    <property type="entry name" value="PTS_EIIA_TYPE_1"/>
    <property type="match status" value="1"/>
</dbReference>
<evidence type="ECO:0000256" key="1">
    <source>
        <dbReference type="ARBA" id="ARBA00004651"/>
    </source>
</evidence>
<proteinExistence type="predicted"/>
<feature type="domain" description="PTS EIIC type-1" evidence="15">
    <location>
        <begin position="101"/>
        <end position="453"/>
    </location>
</feature>
<reference evidence="16 17" key="1">
    <citation type="submission" date="2019-07" db="EMBL/GenBank/DDBJ databases">
        <authorList>
            <person name="Brisse S."/>
            <person name="Rodrigues C."/>
            <person name="Thorpe H."/>
        </authorList>
    </citation>
    <scope>NUCLEOTIDE SEQUENCE [LARGE SCALE GENOMIC DNA]</scope>
    <source>
        <strain evidence="16">SB6410</strain>
    </source>
</reference>
<dbReference type="FunFam" id="2.70.70.10:FF:000001">
    <property type="entry name" value="PTS system glucose-specific IIA component"/>
    <property type="match status" value="1"/>
</dbReference>
<dbReference type="NCBIfam" id="TIGR01995">
    <property type="entry name" value="PTS-II-ABC-beta"/>
    <property type="match status" value="1"/>
</dbReference>
<dbReference type="PANTHER" id="PTHR30175:SF1">
    <property type="entry name" value="PTS SYSTEM ARBUTIN-, CELLOBIOSE-, AND SALICIN-SPECIFIC EIIBC COMPONENT-RELATED"/>
    <property type="match status" value="1"/>
</dbReference>
<dbReference type="GO" id="GO:0015771">
    <property type="term" value="P:trehalose transport"/>
    <property type="evidence" value="ECO:0007669"/>
    <property type="project" value="TreeGrafter"/>
</dbReference>
<dbReference type="InterPro" id="IPR001127">
    <property type="entry name" value="PTS_EIIA_1_perm"/>
</dbReference>
<keyword evidence="6" id="KW-0598">Phosphotransferase system</keyword>
<evidence type="ECO:0000256" key="3">
    <source>
        <dbReference type="ARBA" id="ARBA00022475"/>
    </source>
</evidence>
<keyword evidence="5" id="KW-0808">Transferase</keyword>
<keyword evidence="9 12" id="KW-1133">Transmembrane helix</keyword>
<dbReference type="InterPro" id="IPR013013">
    <property type="entry name" value="PTS_EIIC_1"/>
</dbReference>
<feature type="transmembrane region" description="Helical" evidence="12">
    <location>
        <begin position="420"/>
        <end position="442"/>
    </location>
</feature>
<name>A0A9Q9UHI8_9ENTR</name>
<comment type="caution">
    <text evidence="16">The sequence shown here is derived from an EMBL/GenBank/DDBJ whole genome shotgun (WGS) entry which is preliminary data.</text>
</comment>
<feature type="transmembrane region" description="Helical" evidence="12">
    <location>
        <begin position="140"/>
        <end position="161"/>
    </location>
</feature>
<evidence type="ECO:0000259" key="13">
    <source>
        <dbReference type="PROSITE" id="PS51093"/>
    </source>
</evidence>
<evidence type="ECO:0000313" key="17">
    <source>
        <dbReference type="Proteomes" id="UP000318567"/>
    </source>
</evidence>
<feature type="domain" description="PTS EIIB type-1" evidence="14">
    <location>
        <begin position="4"/>
        <end position="85"/>
    </location>
</feature>
<dbReference type="InterPro" id="IPR001996">
    <property type="entry name" value="PTS_IIB_1"/>
</dbReference>
<evidence type="ECO:0000256" key="11">
    <source>
        <dbReference type="PROSITE-ProRule" id="PRU00421"/>
    </source>
</evidence>
<dbReference type="InterPro" id="IPR011297">
    <property type="entry name" value="PTS_IIABC_b_glu"/>
</dbReference>
<feature type="transmembrane region" description="Helical" evidence="12">
    <location>
        <begin position="205"/>
        <end position="222"/>
    </location>
</feature>
<dbReference type="Gene3D" id="3.30.1360.60">
    <property type="entry name" value="Glucose permease domain IIB"/>
    <property type="match status" value="1"/>
</dbReference>
<keyword evidence="2" id="KW-0813">Transport</keyword>
<dbReference type="Gene3D" id="2.70.70.10">
    <property type="entry name" value="Glucose Permease (Domain IIA)"/>
    <property type="match status" value="1"/>
</dbReference>
<feature type="transmembrane region" description="Helical" evidence="12">
    <location>
        <begin position="375"/>
        <end position="400"/>
    </location>
</feature>
<evidence type="ECO:0000256" key="5">
    <source>
        <dbReference type="ARBA" id="ARBA00022679"/>
    </source>
</evidence>
<evidence type="ECO:0000256" key="12">
    <source>
        <dbReference type="SAM" id="Phobius"/>
    </source>
</evidence>
<dbReference type="RefSeq" id="WP_142444824.1">
    <property type="nucleotide sequence ID" value="NZ_CABGGO010000001.1"/>
</dbReference>
<evidence type="ECO:0000256" key="9">
    <source>
        <dbReference type="ARBA" id="ARBA00022989"/>
    </source>
</evidence>
<evidence type="ECO:0000256" key="2">
    <source>
        <dbReference type="ARBA" id="ARBA00022448"/>
    </source>
</evidence>
<feature type="domain" description="PTS EIIA type-1" evidence="13">
    <location>
        <begin position="491"/>
        <end position="595"/>
    </location>
</feature>
<evidence type="ECO:0000313" key="16">
    <source>
        <dbReference type="EMBL" id="VUS22101.1"/>
    </source>
</evidence>
<dbReference type="PROSITE" id="PS51098">
    <property type="entry name" value="PTS_EIIB_TYPE_1"/>
    <property type="match status" value="1"/>
</dbReference>
<evidence type="ECO:0000256" key="10">
    <source>
        <dbReference type="ARBA" id="ARBA00023136"/>
    </source>
</evidence>
<evidence type="ECO:0000259" key="15">
    <source>
        <dbReference type="PROSITE" id="PS51103"/>
    </source>
</evidence>
<accession>A0A9Q9UHI8</accession>
<dbReference type="InterPro" id="IPR003352">
    <property type="entry name" value="PTS_EIIC"/>
</dbReference>
<keyword evidence="4" id="KW-0762">Sugar transport</keyword>
<dbReference type="Pfam" id="PF02378">
    <property type="entry name" value="PTS_EIIC"/>
    <property type="match status" value="1"/>
</dbReference>
<gene>
    <name evidence="16" type="primary">bglF_1</name>
    <name evidence="16" type="ORF">SB6410_00077</name>
</gene>
<sequence length="622" mass="66824">MDHLNTGRTILELVGGVGNIEHLEHCSTRLRLSLYDNSKVEVSELKKMPGIMGVVTNVQCQIVIGKDVVKVFDAIKSLMGNNSAEKQKPVIKKKWSAWLIDFVISIFQPLIPAIAGGGVLKSLLIIMDMAGWLTKDSSTYKILDCIGTAPIYFLPLLIAITTANKLKVNSLVALTAVSVLLLPTFTTLAKQGATLMTFDITNVSYAAQVFPAILCVIFYAQTESLFNRYTPNALRGFLSPMLSLVTTVPVTLLILGPLGFEMGSLLTQLILWMHGKFGFIATGLLAGGLPFIVAAGMHKPFLPYAIMSMGQTGKESLYNPASLAHNIAEAGACFAVSLKSKNKMFKGTALSSGISALFGITEPALYGITLLHRPVLISVMIGAMIGGAFMGFTMVSAYAIVAPSLASISIFASPDNPTSLMYAIIGALISFSMAFLSTLFFWKEKTATLPSDEEKSSFEDPAAIATSKSVNEFFFTSPVEGKIIPLTDVNDDVFSAKIMGDGIAIIPSVGALYAPADGVIEHVFESGHAASMITDHGVEVIFHIGIDTIQMNGAGFHPQITDGQRVKAGELLIEFDIDKIIKSGYDPVVVMVVTNSERFKMKPSTEQTEATHQLNILSLKEA</sequence>
<dbReference type="PROSITE" id="PS01035">
    <property type="entry name" value="PTS_EIIB_TYPE_1_CYS"/>
    <property type="match status" value="1"/>
</dbReference>